<comment type="caution">
    <text evidence="2">The sequence shown here is derived from an EMBL/GenBank/DDBJ whole genome shotgun (WGS) entry which is preliminary data.</text>
</comment>
<dbReference type="EMBL" id="JACIDO010000003">
    <property type="protein sequence ID" value="MBB3935607.1"/>
    <property type="molecule type" value="Genomic_DNA"/>
</dbReference>
<accession>A0A7W6BZE8</accession>
<name>A0A7W6BZE8_9HYPH</name>
<dbReference type="InterPro" id="IPR018684">
    <property type="entry name" value="DUF2171"/>
</dbReference>
<dbReference type="Pfam" id="PF09939">
    <property type="entry name" value="DUF2171"/>
    <property type="match status" value="1"/>
</dbReference>
<proteinExistence type="predicted"/>
<protein>
    <recommendedName>
        <fullName evidence="4">DUF2171 domain-containing protein</fullName>
    </recommendedName>
</protein>
<organism evidence="2 3">
    <name type="scientific">Aureimonas phyllosphaerae</name>
    <dbReference type="NCBI Taxonomy" id="1166078"/>
    <lineage>
        <taxon>Bacteria</taxon>
        <taxon>Pseudomonadati</taxon>
        <taxon>Pseudomonadota</taxon>
        <taxon>Alphaproteobacteria</taxon>
        <taxon>Hyphomicrobiales</taxon>
        <taxon>Aurantimonadaceae</taxon>
        <taxon>Aureimonas</taxon>
    </lineage>
</organism>
<dbReference type="AlphaFoldDB" id="A0A7W6BZE8"/>
<feature type="compositionally biased region" description="Polar residues" evidence="1">
    <location>
        <begin position="89"/>
        <end position="100"/>
    </location>
</feature>
<evidence type="ECO:0000256" key="1">
    <source>
        <dbReference type="SAM" id="MobiDB-lite"/>
    </source>
</evidence>
<evidence type="ECO:0000313" key="3">
    <source>
        <dbReference type="Proteomes" id="UP000531216"/>
    </source>
</evidence>
<dbReference type="OrthoDB" id="9803697at2"/>
<evidence type="ECO:0000313" key="2">
    <source>
        <dbReference type="EMBL" id="MBB3935607.1"/>
    </source>
</evidence>
<evidence type="ECO:0008006" key="4">
    <source>
        <dbReference type="Google" id="ProtNLM"/>
    </source>
</evidence>
<sequence length="100" mass="10445">MVDRGSIREHQDVKGSDGGHVGTVDHLDGDRIKLTKTDPAAGGEHHFLHLDSVDRIDGDTVVLNRTTAEARDEWGVETVGSGPSEGNAHGSQPGSPTAGP</sequence>
<keyword evidence="3" id="KW-1185">Reference proteome</keyword>
<reference evidence="2 3" key="1">
    <citation type="submission" date="2020-08" db="EMBL/GenBank/DDBJ databases">
        <title>Genomic Encyclopedia of Type Strains, Phase IV (KMG-IV): sequencing the most valuable type-strain genomes for metagenomic binning, comparative biology and taxonomic classification.</title>
        <authorList>
            <person name="Goeker M."/>
        </authorList>
    </citation>
    <scope>NUCLEOTIDE SEQUENCE [LARGE SCALE GENOMIC DNA]</scope>
    <source>
        <strain evidence="2 3">DSM 25024</strain>
    </source>
</reference>
<dbReference type="Proteomes" id="UP000531216">
    <property type="component" value="Unassembled WGS sequence"/>
</dbReference>
<gene>
    <name evidence="2" type="ORF">GGR05_001751</name>
</gene>
<feature type="region of interest" description="Disordered" evidence="1">
    <location>
        <begin position="68"/>
        <end position="100"/>
    </location>
</feature>
<feature type="region of interest" description="Disordered" evidence="1">
    <location>
        <begin position="1"/>
        <end position="26"/>
    </location>
</feature>